<feature type="transmembrane region" description="Helical" evidence="1">
    <location>
        <begin position="138"/>
        <end position="156"/>
    </location>
</feature>
<feature type="transmembrane region" description="Helical" evidence="1">
    <location>
        <begin position="46"/>
        <end position="67"/>
    </location>
</feature>
<reference evidence="3" key="1">
    <citation type="submission" date="2016-10" db="EMBL/GenBank/DDBJ databases">
        <authorList>
            <person name="Varghese N."/>
            <person name="Submissions S."/>
        </authorList>
    </citation>
    <scope>NUCLEOTIDE SEQUENCE [LARGE SCALE GENOMIC DNA]</scope>
    <source>
        <strain evidence="3">DSM 43161</strain>
    </source>
</reference>
<organism evidence="2 3">
    <name type="scientific">Geodermatophilus obscurus</name>
    <dbReference type="NCBI Taxonomy" id="1861"/>
    <lineage>
        <taxon>Bacteria</taxon>
        <taxon>Bacillati</taxon>
        <taxon>Actinomycetota</taxon>
        <taxon>Actinomycetes</taxon>
        <taxon>Geodermatophilales</taxon>
        <taxon>Geodermatophilaceae</taxon>
        <taxon>Geodermatophilus</taxon>
    </lineage>
</organism>
<evidence type="ECO:0000256" key="1">
    <source>
        <dbReference type="SAM" id="Phobius"/>
    </source>
</evidence>
<gene>
    <name evidence="2" type="ORF">SAMN05660359_04125</name>
</gene>
<proteinExistence type="predicted"/>
<evidence type="ECO:0000313" key="2">
    <source>
        <dbReference type="EMBL" id="SFO53347.1"/>
    </source>
</evidence>
<evidence type="ECO:0000313" key="3">
    <source>
        <dbReference type="Proteomes" id="UP000183642"/>
    </source>
</evidence>
<dbReference type="Proteomes" id="UP000183642">
    <property type="component" value="Unassembled WGS sequence"/>
</dbReference>
<sequence length="236" mass="24710">MIVRTVATPAARRQTWPSGDPVTVGHSDGDADVATPAATRRVRAGLVLPAVVLGLGVPRMLLTGGYAGVHGAAAWALLAVVAGSLTALALLTPVVPWLARRAGEAARVRQALHAHTDPGPGLRTRLDVHARRVLRLHWVGRAMPVVPAVLLLQGRWDRPGTALPAAVVLVAGYAALALWHRRQTVAAAAWVADRPGPLRAVPPPPWWEPWLGGRRVLALAGGYVLAVVAVTLLTGA</sequence>
<keyword evidence="1" id="KW-1133">Transmembrane helix</keyword>
<keyword evidence="1" id="KW-0472">Membrane</keyword>
<keyword evidence="1" id="KW-0812">Transmembrane</keyword>
<feature type="transmembrane region" description="Helical" evidence="1">
    <location>
        <begin position="73"/>
        <end position="99"/>
    </location>
</feature>
<protein>
    <submittedName>
        <fullName evidence="2">Uncharacterized protein</fullName>
    </submittedName>
</protein>
<dbReference type="AlphaFoldDB" id="A0A1I5HYJ4"/>
<name>A0A1I5HYJ4_9ACTN</name>
<keyword evidence="3" id="KW-1185">Reference proteome</keyword>
<feature type="transmembrane region" description="Helical" evidence="1">
    <location>
        <begin position="162"/>
        <end position="179"/>
    </location>
</feature>
<dbReference type="EMBL" id="FOWE01000011">
    <property type="protein sequence ID" value="SFO53347.1"/>
    <property type="molecule type" value="Genomic_DNA"/>
</dbReference>
<accession>A0A1I5HYJ4</accession>
<feature type="transmembrane region" description="Helical" evidence="1">
    <location>
        <begin position="216"/>
        <end position="235"/>
    </location>
</feature>